<proteinExistence type="predicted"/>
<evidence type="ECO:0000313" key="3">
    <source>
        <dbReference type="Proteomes" id="UP001215598"/>
    </source>
</evidence>
<keyword evidence="3" id="KW-1185">Reference proteome</keyword>
<evidence type="ECO:0000256" key="1">
    <source>
        <dbReference type="SAM" id="MobiDB-lite"/>
    </source>
</evidence>
<protein>
    <submittedName>
        <fullName evidence="2">Uncharacterized protein</fullName>
    </submittedName>
</protein>
<dbReference type="AlphaFoldDB" id="A0AAD7IN80"/>
<feature type="region of interest" description="Disordered" evidence="1">
    <location>
        <begin position="1"/>
        <end position="58"/>
    </location>
</feature>
<reference evidence="2" key="1">
    <citation type="submission" date="2023-03" db="EMBL/GenBank/DDBJ databases">
        <title>Massive genome expansion in bonnet fungi (Mycena s.s.) driven by repeated elements and novel gene families across ecological guilds.</title>
        <authorList>
            <consortium name="Lawrence Berkeley National Laboratory"/>
            <person name="Harder C.B."/>
            <person name="Miyauchi S."/>
            <person name="Viragh M."/>
            <person name="Kuo A."/>
            <person name="Thoen E."/>
            <person name="Andreopoulos B."/>
            <person name="Lu D."/>
            <person name="Skrede I."/>
            <person name="Drula E."/>
            <person name="Henrissat B."/>
            <person name="Morin E."/>
            <person name="Kohler A."/>
            <person name="Barry K."/>
            <person name="LaButti K."/>
            <person name="Morin E."/>
            <person name="Salamov A."/>
            <person name="Lipzen A."/>
            <person name="Mereny Z."/>
            <person name="Hegedus B."/>
            <person name="Baldrian P."/>
            <person name="Stursova M."/>
            <person name="Weitz H."/>
            <person name="Taylor A."/>
            <person name="Grigoriev I.V."/>
            <person name="Nagy L.G."/>
            <person name="Martin F."/>
            <person name="Kauserud H."/>
        </authorList>
    </citation>
    <scope>NUCLEOTIDE SEQUENCE</scope>
    <source>
        <strain evidence="2">CBHHK182m</strain>
    </source>
</reference>
<gene>
    <name evidence="2" type="ORF">B0H16DRAFT_1726171</name>
</gene>
<feature type="compositionally biased region" description="Low complexity" evidence="1">
    <location>
        <begin position="217"/>
        <end position="236"/>
    </location>
</feature>
<organism evidence="2 3">
    <name type="scientific">Mycena metata</name>
    <dbReference type="NCBI Taxonomy" id="1033252"/>
    <lineage>
        <taxon>Eukaryota</taxon>
        <taxon>Fungi</taxon>
        <taxon>Dikarya</taxon>
        <taxon>Basidiomycota</taxon>
        <taxon>Agaricomycotina</taxon>
        <taxon>Agaricomycetes</taxon>
        <taxon>Agaricomycetidae</taxon>
        <taxon>Agaricales</taxon>
        <taxon>Marasmiineae</taxon>
        <taxon>Mycenaceae</taxon>
        <taxon>Mycena</taxon>
    </lineage>
</organism>
<feature type="region of interest" description="Disordered" evidence="1">
    <location>
        <begin position="216"/>
        <end position="238"/>
    </location>
</feature>
<comment type="caution">
    <text evidence="2">The sequence shown here is derived from an EMBL/GenBank/DDBJ whole genome shotgun (WGS) entry which is preliminary data.</text>
</comment>
<dbReference type="Proteomes" id="UP001215598">
    <property type="component" value="Unassembled WGS sequence"/>
</dbReference>
<accession>A0AAD7IN80</accession>
<sequence length="247" mass="25560">MVRTRKGTYEAPPSTPRRRRRSLHREAADADVIPHGALDTDSYWSGSESPDDAASESSAVASIIGSAANAPSIVSAGGRIPDSSQSVVLSNSHFTAIPRTSLPSMAIGSTSLNETGMSSGPRDALDVVAASSVIPEPDIISFPSMAIEPTSSQAETGLPVSCAQAPSTSVPVAASLVIPVPDNSSEVTAGNDRRIIVAGTSLFFPLWFRQSIETGQDATDTTQDTLTTDSDSDTSSNAVVLYTPPLA</sequence>
<evidence type="ECO:0000313" key="2">
    <source>
        <dbReference type="EMBL" id="KAJ7746982.1"/>
    </source>
</evidence>
<name>A0AAD7IN80_9AGAR</name>
<dbReference type="EMBL" id="JARKIB010000078">
    <property type="protein sequence ID" value="KAJ7746982.1"/>
    <property type="molecule type" value="Genomic_DNA"/>
</dbReference>